<organism evidence="6 7">
    <name type="scientific">candidate division TA06 bacterium</name>
    <dbReference type="NCBI Taxonomy" id="2250710"/>
    <lineage>
        <taxon>Bacteria</taxon>
        <taxon>Bacteria division TA06</taxon>
    </lineage>
</organism>
<sequence length="296" mass="32902">MTKADTKKQELDLQDVLSLREELDELTSRIELAEQKKTAVKPEIYTKVKTDYEAKMNKIINKLAKRSDALRSEFERTRRSEAKVKDKSDALQDELEEIKFRYELGEYSQEEHDRLSEEKMSVIKTIGKEKATLEESSRVLSDILSRIDGALGPSEESAGVTPEGAAPEVEAEVTIAPEPAISKVSKPETEVPHTQTPLDDIAGELEAEMKEPETEELASDEKVSLSGPEPEEIGSELVSESKEEKELKCPNCGFTNMPDSWYCEKCGAELVQESKGGGAGPLHSPSARLRKTEAFL</sequence>
<keyword evidence="3" id="KW-0862">Zinc</keyword>
<protein>
    <recommendedName>
        <fullName evidence="5">RanBP2-type domain-containing protein</fullName>
    </recommendedName>
</protein>
<gene>
    <name evidence="6" type="ORF">E3J38_08730</name>
</gene>
<feature type="region of interest" description="Disordered" evidence="4">
    <location>
        <begin position="273"/>
        <end position="296"/>
    </location>
</feature>
<feature type="region of interest" description="Disordered" evidence="4">
    <location>
        <begin position="173"/>
        <end position="196"/>
    </location>
</feature>
<dbReference type="Proteomes" id="UP000315534">
    <property type="component" value="Unassembled WGS sequence"/>
</dbReference>
<name>A0A523XG97_UNCT6</name>
<feature type="domain" description="RanBP2-type" evidence="5">
    <location>
        <begin position="245"/>
        <end position="269"/>
    </location>
</feature>
<dbReference type="EMBL" id="SOIP01000498">
    <property type="protein sequence ID" value="TET78311.1"/>
    <property type="molecule type" value="Genomic_DNA"/>
</dbReference>
<evidence type="ECO:0000259" key="5">
    <source>
        <dbReference type="SMART" id="SM00547"/>
    </source>
</evidence>
<evidence type="ECO:0000256" key="3">
    <source>
        <dbReference type="ARBA" id="ARBA00022833"/>
    </source>
</evidence>
<evidence type="ECO:0000256" key="2">
    <source>
        <dbReference type="ARBA" id="ARBA00022771"/>
    </source>
</evidence>
<keyword evidence="2" id="KW-0863">Zinc-finger</keyword>
<dbReference type="SMART" id="SM00547">
    <property type="entry name" value="ZnF_RBZ"/>
    <property type="match status" value="1"/>
</dbReference>
<evidence type="ECO:0000313" key="7">
    <source>
        <dbReference type="Proteomes" id="UP000315534"/>
    </source>
</evidence>
<evidence type="ECO:0000256" key="4">
    <source>
        <dbReference type="SAM" id="MobiDB-lite"/>
    </source>
</evidence>
<evidence type="ECO:0000313" key="6">
    <source>
        <dbReference type="EMBL" id="TET78311.1"/>
    </source>
</evidence>
<feature type="region of interest" description="Disordered" evidence="4">
    <location>
        <begin position="209"/>
        <end position="247"/>
    </location>
</feature>
<accession>A0A523XG97</accession>
<proteinExistence type="predicted"/>
<comment type="caution">
    <text evidence="6">The sequence shown here is derived from an EMBL/GenBank/DDBJ whole genome shotgun (WGS) entry which is preliminary data.</text>
</comment>
<reference evidence="6 7" key="1">
    <citation type="submission" date="2019-03" db="EMBL/GenBank/DDBJ databases">
        <title>Metabolic potential of uncultured bacteria and archaea associated with petroleum seepage in deep-sea sediments.</title>
        <authorList>
            <person name="Dong X."/>
            <person name="Hubert C."/>
        </authorList>
    </citation>
    <scope>NUCLEOTIDE SEQUENCE [LARGE SCALE GENOMIC DNA]</scope>
    <source>
        <strain evidence="6">E29_bin36</strain>
    </source>
</reference>
<dbReference type="InterPro" id="IPR001876">
    <property type="entry name" value="Znf_RanBP2"/>
</dbReference>
<evidence type="ECO:0000256" key="1">
    <source>
        <dbReference type="ARBA" id="ARBA00022723"/>
    </source>
</evidence>
<keyword evidence="1" id="KW-0479">Metal-binding</keyword>
<dbReference type="GO" id="GO:0008270">
    <property type="term" value="F:zinc ion binding"/>
    <property type="evidence" value="ECO:0007669"/>
    <property type="project" value="UniProtKB-KW"/>
</dbReference>
<dbReference type="AlphaFoldDB" id="A0A523XG97"/>